<proteinExistence type="predicted"/>
<evidence type="ECO:0000313" key="3">
    <source>
        <dbReference type="Proteomes" id="UP000774000"/>
    </source>
</evidence>
<keyword evidence="3" id="KW-1185">Reference proteome</keyword>
<comment type="caution">
    <text evidence="2">The sequence shown here is derived from an EMBL/GenBank/DDBJ whole genome shotgun (WGS) entry which is preliminary data.</text>
</comment>
<protein>
    <submittedName>
        <fullName evidence="2">Uncharacterized protein</fullName>
    </submittedName>
</protein>
<reference evidence="2" key="1">
    <citation type="submission" date="2021-01" db="EMBL/GenBank/DDBJ databases">
        <title>Genomic Encyclopedia of Type Strains, Phase IV (KMG-IV): sequencing the most valuable type-strain genomes for metagenomic binning, comparative biology and taxonomic classification.</title>
        <authorList>
            <person name="Goeker M."/>
        </authorList>
    </citation>
    <scope>NUCLEOTIDE SEQUENCE</scope>
    <source>
        <strain evidence="2">DSM 23230</strain>
    </source>
</reference>
<evidence type="ECO:0000313" key="2">
    <source>
        <dbReference type="EMBL" id="MBM7557950.1"/>
    </source>
</evidence>
<gene>
    <name evidence="2" type="ORF">JOC47_002818</name>
</gene>
<accession>A0A938XUV8</accession>
<evidence type="ECO:0000256" key="1">
    <source>
        <dbReference type="SAM" id="Phobius"/>
    </source>
</evidence>
<dbReference type="Proteomes" id="UP000774000">
    <property type="component" value="Unassembled WGS sequence"/>
</dbReference>
<dbReference type="EMBL" id="JAFBDQ010000020">
    <property type="protein sequence ID" value="MBM7557950.1"/>
    <property type="molecule type" value="Genomic_DNA"/>
</dbReference>
<dbReference type="RefSeq" id="WP_204702872.1">
    <property type="nucleotide sequence ID" value="NZ_JAFBDQ010000020.1"/>
</dbReference>
<keyword evidence="1" id="KW-1133">Transmembrane helix</keyword>
<feature type="transmembrane region" description="Helical" evidence="1">
    <location>
        <begin position="7"/>
        <end position="26"/>
    </location>
</feature>
<keyword evidence="1" id="KW-0812">Transmembrane</keyword>
<keyword evidence="1" id="KW-0472">Membrane</keyword>
<dbReference type="AlphaFoldDB" id="A0A938XUV8"/>
<name>A0A938XUV8_9FIRM</name>
<organism evidence="2 3">
    <name type="scientific">Halanaerobacter jeridensis</name>
    <dbReference type="NCBI Taxonomy" id="706427"/>
    <lineage>
        <taxon>Bacteria</taxon>
        <taxon>Bacillati</taxon>
        <taxon>Bacillota</taxon>
        <taxon>Clostridia</taxon>
        <taxon>Halanaerobiales</taxon>
        <taxon>Halobacteroidaceae</taxon>
        <taxon>Halanaerobacter</taxon>
    </lineage>
</organism>
<sequence length="497" mass="55690">MKDQEGAVFMIGLMIIIVLVPIGIVVSNNVITGIKATNQVEEQTKALSVSESGFEIVMYDLMDKLSTVNTVSGAIHSIPDITSLPAVGNGTWSSYHENLGFKNGKYKYKLEQYQTGPNNGLVKLSIQGKYKDVTQKIAASVYPGGSITDIIDRYKLHLVADDIEYPWVKEFTECNSWNFNKNNLIKMRNMINLFDFEAFKTAAKNSSRQRYFENLTGQLSGNAGGENIFQRVYSKKGAGSEWEPEDRDRILGEYRSSGWWGGYYDGDYWENVFGKEPPLPPAVEDLPEGAPKANLPGGIFYLDPEDQGFQLELGEYNLVGPQDDPTVIVLEGDMSISDFERNSIKKLSNIYFVVKGQVEFTGRHRNEFKDLQTENSFIYSAKNFKWNVVDEDTGEREKAIDYGDGRPGVGSIHDKRPAISGSITNNYFHGPILTSGAVDVGGMKEEPEKNPKYDPDFSQAREDVDKTRLAMVWEALEAGLNDQAGTIYPRVINWTEK</sequence>